<evidence type="ECO:0000256" key="1">
    <source>
        <dbReference type="SAM" id="MobiDB-lite"/>
    </source>
</evidence>
<feature type="compositionally biased region" description="Low complexity" evidence="1">
    <location>
        <begin position="64"/>
        <end position="75"/>
    </location>
</feature>
<protein>
    <submittedName>
        <fullName evidence="2">Uncharacterized protein</fullName>
    </submittedName>
</protein>
<feature type="region of interest" description="Disordered" evidence="1">
    <location>
        <begin position="142"/>
        <end position="230"/>
    </location>
</feature>
<reference evidence="2 3" key="1">
    <citation type="submission" date="2020-08" db="EMBL/GenBank/DDBJ databases">
        <title>Sequencing the genomes of 1000 actinobacteria strains.</title>
        <authorList>
            <person name="Klenk H.-P."/>
        </authorList>
    </citation>
    <scope>NUCLEOTIDE SEQUENCE [LARGE SCALE GENOMIC DNA]</scope>
    <source>
        <strain evidence="2 3">DSM 23974</strain>
    </source>
</reference>
<name>A0A7W7GPP8_9MICC</name>
<keyword evidence="3" id="KW-1185">Reference proteome</keyword>
<accession>A0A7W7GPP8</accession>
<dbReference type="Proteomes" id="UP000540191">
    <property type="component" value="Unassembled WGS sequence"/>
</dbReference>
<dbReference type="EMBL" id="JACHNA010000001">
    <property type="protein sequence ID" value="MBB4736043.1"/>
    <property type="molecule type" value="Genomic_DNA"/>
</dbReference>
<evidence type="ECO:0000313" key="2">
    <source>
        <dbReference type="EMBL" id="MBB4736043.1"/>
    </source>
</evidence>
<comment type="caution">
    <text evidence="2">The sequence shown here is derived from an EMBL/GenBank/DDBJ whole genome shotgun (WGS) entry which is preliminary data.</text>
</comment>
<feature type="compositionally biased region" description="Basic residues" evidence="1">
    <location>
        <begin position="18"/>
        <end position="28"/>
    </location>
</feature>
<dbReference type="AlphaFoldDB" id="A0A7W7GPP8"/>
<feature type="region of interest" description="Disordered" evidence="1">
    <location>
        <begin position="1"/>
        <end position="95"/>
    </location>
</feature>
<sequence length="230" mass="24222">MRRVPRASGEICAASRQRGTRLPRKPAGCRRAGGGGPSAAGRRGSGVRERESRAGFLPRRRGCRPSLPAGRGPLGSSPPGPRAKNLMTHNSETAVQDAQYRALATAGRDRPRRRAVRKKCRRFATLPTRIAAAMLQTVGHFPHASRPARPHAQRSGLAPPGPARPTGSDAGARPGRSSVDPRALVLSPTPGPSDARAHGHVRPTTTRPRPPPQPGDSDDDPAAGLARRAG</sequence>
<proteinExistence type="predicted"/>
<organism evidence="2 3">
    <name type="scientific">Micrococcus cohnii</name>
    <dbReference type="NCBI Taxonomy" id="993416"/>
    <lineage>
        <taxon>Bacteria</taxon>
        <taxon>Bacillati</taxon>
        <taxon>Actinomycetota</taxon>
        <taxon>Actinomycetes</taxon>
        <taxon>Micrococcales</taxon>
        <taxon>Micrococcaceae</taxon>
        <taxon>Micrococcus</taxon>
    </lineage>
</organism>
<evidence type="ECO:0000313" key="3">
    <source>
        <dbReference type="Proteomes" id="UP000540191"/>
    </source>
</evidence>
<gene>
    <name evidence="2" type="ORF">HDA30_001551</name>
</gene>